<evidence type="ECO:0000313" key="3">
    <source>
        <dbReference type="Proteomes" id="UP000054805"/>
    </source>
</evidence>
<accession>A0A0V1JV24</accession>
<dbReference type="Proteomes" id="UP000054805">
    <property type="component" value="Unassembled WGS sequence"/>
</dbReference>
<evidence type="ECO:0000313" key="4">
    <source>
        <dbReference type="Proteomes" id="UP000054826"/>
    </source>
</evidence>
<dbReference type="AlphaFoldDB" id="A0A0V1JV24"/>
<comment type="caution">
    <text evidence="2">The sequence shown here is derived from an EMBL/GenBank/DDBJ whole genome shotgun (WGS) entry which is preliminary data.</text>
</comment>
<organism evidence="2 4">
    <name type="scientific">Trichinella pseudospiralis</name>
    <name type="common">Parasitic roundworm</name>
    <dbReference type="NCBI Taxonomy" id="6337"/>
    <lineage>
        <taxon>Eukaryota</taxon>
        <taxon>Metazoa</taxon>
        <taxon>Ecdysozoa</taxon>
        <taxon>Nematoda</taxon>
        <taxon>Enoplea</taxon>
        <taxon>Dorylaimia</taxon>
        <taxon>Trichinellida</taxon>
        <taxon>Trichinellidae</taxon>
        <taxon>Trichinella</taxon>
    </lineage>
</organism>
<dbReference type="EMBL" id="JYDS01000283">
    <property type="protein sequence ID" value="KRZ18553.1"/>
    <property type="molecule type" value="Genomic_DNA"/>
</dbReference>
<reference evidence="3 4" key="1">
    <citation type="submission" date="2015-01" db="EMBL/GenBank/DDBJ databases">
        <title>Evolution of Trichinella species and genotypes.</title>
        <authorList>
            <person name="Korhonen P.K."/>
            <person name="Edoardo P."/>
            <person name="Giuseppe L.R."/>
            <person name="Gasser R.B."/>
        </authorList>
    </citation>
    <scope>NUCLEOTIDE SEQUENCE [LARGE SCALE GENOMIC DNA]</scope>
    <source>
        <strain evidence="2">ISS176</strain>
        <strain evidence="1">ISS588</strain>
    </source>
</reference>
<protein>
    <submittedName>
        <fullName evidence="2">Uncharacterized protein</fullName>
    </submittedName>
</protein>
<sequence length="88" mass="10086">MKRSNSFAQMVGFVQRFQRNAKEMLAFVAFIYNIRAQCRQISVTASKSVKREMAVYDDSNGSAPLLHLFLDPLWQLNAFTEPNDLVVN</sequence>
<proteinExistence type="predicted"/>
<dbReference type="Proteomes" id="UP000054826">
    <property type="component" value="Unassembled WGS sequence"/>
</dbReference>
<name>A0A0V1JV24_TRIPS</name>
<keyword evidence="3" id="KW-1185">Reference proteome</keyword>
<evidence type="ECO:0000313" key="1">
    <source>
        <dbReference type="EMBL" id="KRZ18553.1"/>
    </source>
</evidence>
<evidence type="ECO:0000313" key="2">
    <source>
        <dbReference type="EMBL" id="KRZ38817.1"/>
    </source>
</evidence>
<dbReference type="EMBL" id="JYDV01000041">
    <property type="protein sequence ID" value="KRZ38817.1"/>
    <property type="molecule type" value="Genomic_DNA"/>
</dbReference>
<gene>
    <name evidence="1" type="ORF">T4B_954</name>
    <name evidence="2" type="ORF">T4C_5749</name>
</gene>